<organism evidence="1">
    <name type="scientific">Anguilla anguilla</name>
    <name type="common">European freshwater eel</name>
    <name type="synonym">Muraena anguilla</name>
    <dbReference type="NCBI Taxonomy" id="7936"/>
    <lineage>
        <taxon>Eukaryota</taxon>
        <taxon>Metazoa</taxon>
        <taxon>Chordata</taxon>
        <taxon>Craniata</taxon>
        <taxon>Vertebrata</taxon>
        <taxon>Euteleostomi</taxon>
        <taxon>Actinopterygii</taxon>
        <taxon>Neopterygii</taxon>
        <taxon>Teleostei</taxon>
        <taxon>Anguilliformes</taxon>
        <taxon>Anguillidae</taxon>
        <taxon>Anguilla</taxon>
    </lineage>
</organism>
<reference evidence="1" key="1">
    <citation type="submission" date="2014-11" db="EMBL/GenBank/DDBJ databases">
        <authorList>
            <person name="Amaro Gonzalez C."/>
        </authorList>
    </citation>
    <scope>NUCLEOTIDE SEQUENCE</scope>
</reference>
<sequence length="27" mass="2993">MLSSMLEGEPTVVFLKAAIGWMVKQLL</sequence>
<protein>
    <submittedName>
        <fullName evidence="1">Uncharacterized protein</fullName>
    </submittedName>
</protein>
<accession>A0A0E9SB72</accession>
<name>A0A0E9SB72_ANGAN</name>
<proteinExistence type="predicted"/>
<dbReference type="AlphaFoldDB" id="A0A0E9SB72"/>
<dbReference type="EMBL" id="GBXM01084542">
    <property type="protein sequence ID" value="JAH24035.1"/>
    <property type="molecule type" value="Transcribed_RNA"/>
</dbReference>
<dbReference type="EMBL" id="GBXM01070051">
    <property type="protein sequence ID" value="JAH38526.1"/>
    <property type="molecule type" value="Transcribed_RNA"/>
</dbReference>
<evidence type="ECO:0000313" key="1">
    <source>
        <dbReference type="EMBL" id="JAH38526.1"/>
    </source>
</evidence>
<reference evidence="1" key="2">
    <citation type="journal article" date="2015" name="Fish Shellfish Immunol.">
        <title>Early steps in the European eel (Anguilla anguilla)-Vibrio vulnificus interaction in the gills: Role of the RtxA13 toxin.</title>
        <authorList>
            <person name="Callol A."/>
            <person name="Pajuelo D."/>
            <person name="Ebbesson L."/>
            <person name="Teles M."/>
            <person name="MacKenzie S."/>
            <person name="Amaro C."/>
        </authorList>
    </citation>
    <scope>NUCLEOTIDE SEQUENCE</scope>
</reference>